<dbReference type="InterPro" id="IPR013210">
    <property type="entry name" value="LRR_N_plant-typ"/>
</dbReference>
<feature type="compositionally biased region" description="Pro residues" evidence="21">
    <location>
        <begin position="1252"/>
        <end position="1267"/>
    </location>
</feature>
<keyword evidence="25" id="KW-1185">Reference proteome</keyword>
<feature type="region of interest" description="Disordered" evidence="21">
    <location>
        <begin position="499"/>
        <end position="558"/>
    </location>
</feature>
<keyword evidence="9" id="KW-0732">Signal</keyword>
<dbReference type="Gene3D" id="4.10.1000.10">
    <property type="entry name" value="Zinc finger, CCCH-type"/>
    <property type="match status" value="1"/>
</dbReference>
<evidence type="ECO:0000256" key="15">
    <source>
        <dbReference type="ARBA" id="ARBA00023136"/>
    </source>
</evidence>
<evidence type="ECO:0000313" key="25">
    <source>
        <dbReference type="Proteomes" id="UP000323000"/>
    </source>
</evidence>
<keyword evidence="10" id="KW-0677">Repeat</keyword>
<keyword evidence="15" id="KW-0472">Membrane</keyword>
<evidence type="ECO:0000256" key="13">
    <source>
        <dbReference type="ARBA" id="ARBA00022837"/>
    </source>
</evidence>
<dbReference type="PRINTS" id="PR01217">
    <property type="entry name" value="PRICHEXTENSN"/>
</dbReference>
<feature type="compositionally biased region" description="Polar residues" evidence="21">
    <location>
        <begin position="756"/>
        <end position="790"/>
    </location>
</feature>
<name>A0A5C7HVH4_9ROSI</name>
<dbReference type="PANTHER" id="PTHR32093">
    <property type="entry name" value="LEUCINE-RICH REPEAT EXTENSIN-LIKE PROTEIN 3-RELATED"/>
    <property type="match status" value="1"/>
</dbReference>
<evidence type="ECO:0000256" key="4">
    <source>
        <dbReference type="ARBA" id="ARBA00022512"/>
    </source>
</evidence>
<dbReference type="InterPro" id="IPR036855">
    <property type="entry name" value="Znf_CCCH_sf"/>
</dbReference>
<evidence type="ECO:0000256" key="21">
    <source>
        <dbReference type="SAM" id="MobiDB-lite"/>
    </source>
</evidence>
<feature type="compositionally biased region" description="Pro residues" evidence="21">
    <location>
        <begin position="1233"/>
        <end position="1242"/>
    </location>
</feature>
<dbReference type="InterPro" id="IPR032675">
    <property type="entry name" value="LRR_dom_sf"/>
</dbReference>
<evidence type="ECO:0000256" key="18">
    <source>
        <dbReference type="ARBA" id="ARBA00023316"/>
    </source>
</evidence>
<comment type="caution">
    <text evidence="24">The sequence shown here is derived from an EMBL/GenBank/DDBJ whole genome shotgun (WGS) entry which is preliminary data.</text>
</comment>
<dbReference type="Pfam" id="PF00560">
    <property type="entry name" value="LRR_1"/>
    <property type="match status" value="1"/>
</dbReference>
<evidence type="ECO:0000256" key="16">
    <source>
        <dbReference type="ARBA" id="ARBA00023180"/>
    </source>
</evidence>
<evidence type="ECO:0000259" key="23">
    <source>
        <dbReference type="PROSITE" id="PS50222"/>
    </source>
</evidence>
<dbReference type="InterPro" id="IPR051582">
    <property type="entry name" value="LRR_extensin-like_regulator"/>
</dbReference>
<evidence type="ECO:0000256" key="6">
    <source>
        <dbReference type="ARBA" id="ARBA00022614"/>
    </source>
</evidence>
<evidence type="ECO:0000259" key="22">
    <source>
        <dbReference type="PROSITE" id="PS50103"/>
    </source>
</evidence>
<evidence type="ECO:0000256" key="20">
    <source>
        <dbReference type="PROSITE-ProRule" id="PRU00723"/>
    </source>
</evidence>
<dbReference type="InterPro" id="IPR001611">
    <property type="entry name" value="Leu-rich_rpt"/>
</dbReference>
<keyword evidence="5" id="KW-0964">Secreted</keyword>
<feature type="region of interest" description="Disordered" evidence="21">
    <location>
        <begin position="656"/>
        <end position="676"/>
    </location>
</feature>
<evidence type="ECO:0000256" key="7">
    <source>
        <dbReference type="ARBA" id="ARBA00022692"/>
    </source>
</evidence>
<evidence type="ECO:0000256" key="8">
    <source>
        <dbReference type="ARBA" id="ARBA00022723"/>
    </source>
</evidence>
<keyword evidence="13" id="KW-0106">Calcium</keyword>
<dbReference type="Pfam" id="PF08263">
    <property type="entry name" value="LRRNT_2"/>
    <property type="match status" value="1"/>
</dbReference>
<feature type="compositionally biased region" description="Pro residues" evidence="21">
    <location>
        <begin position="1316"/>
        <end position="1445"/>
    </location>
</feature>
<dbReference type="SMART" id="SM00054">
    <property type="entry name" value="EFh"/>
    <property type="match status" value="3"/>
</dbReference>
<feature type="domain" description="C3H1-type" evidence="22">
    <location>
        <begin position="466"/>
        <end position="493"/>
    </location>
</feature>
<evidence type="ECO:0000256" key="9">
    <source>
        <dbReference type="ARBA" id="ARBA00022729"/>
    </source>
</evidence>
<feature type="domain" description="EF-hand" evidence="23">
    <location>
        <begin position="207"/>
        <end position="242"/>
    </location>
</feature>
<dbReference type="GO" id="GO:0005509">
    <property type="term" value="F:calcium ion binding"/>
    <property type="evidence" value="ECO:0007669"/>
    <property type="project" value="InterPro"/>
</dbReference>
<dbReference type="Pfam" id="PF13833">
    <property type="entry name" value="EF-hand_8"/>
    <property type="match status" value="1"/>
</dbReference>
<keyword evidence="17" id="KW-0379">Hydroxylation</keyword>
<dbReference type="SUPFAM" id="SSF47473">
    <property type="entry name" value="EF-hand"/>
    <property type="match status" value="2"/>
</dbReference>
<organism evidence="24 25">
    <name type="scientific">Acer yangbiense</name>
    <dbReference type="NCBI Taxonomy" id="1000413"/>
    <lineage>
        <taxon>Eukaryota</taxon>
        <taxon>Viridiplantae</taxon>
        <taxon>Streptophyta</taxon>
        <taxon>Embryophyta</taxon>
        <taxon>Tracheophyta</taxon>
        <taxon>Spermatophyta</taxon>
        <taxon>Magnoliopsida</taxon>
        <taxon>eudicotyledons</taxon>
        <taxon>Gunneridae</taxon>
        <taxon>Pentapetalae</taxon>
        <taxon>rosids</taxon>
        <taxon>malvids</taxon>
        <taxon>Sapindales</taxon>
        <taxon>Sapindaceae</taxon>
        <taxon>Hippocastanoideae</taxon>
        <taxon>Acereae</taxon>
        <taxon>Acer</taxon>
    </lineage>
</organism>
<dbReference type="CDD" id="cd15900">
    <property type="entry name" value="EFh_MICU"/>
    <property type="match status" value="1"/>
</dbReference>
<dbReference type="FunFam" id="3.80.10.10:FF:000224">
    <property type="entry name" value="Leucine-rich repeat extensin-like protein 1"/>
    <property type="match status" value="1"/>
</dbReference>
<proteinExistence type="inferred from homology"/>
<dbReference type="PROSITE" id="PS00018">
    <property type="entry name" value="EF_HAND_1"/>
    <property type="match status" value="1"/>
</dbReference>
<keyword evidence="14" id="KW-1133">Transmembrane helix</keyword>
<dbReference type="Pfam" id="PF13855">
    <property type="entry name" value="LRR_8"/>
    <property type="match status" value="1"/>
</dbReference>
<dbReference type="EMBL" id="VAHF01000005">
    <property type="protein sequence ID" value="TXG60845.1"/>
    <property type="molecule type" value="Genomic_DNA"/>
</dbReference>
<evidence type="ECO:0000256" key="12">
    <source>
        <dbReference type="ARBA" id="ARBA00022833"/>
    </source>
</evidence>
<dbReference type="PROSITE" id="PS50103">
    <property type="entry name" value="ZF_C3H1"/>
    <property type="match status" value="1"/>
</dbReference>
<feature type="compositionally biased region" description="Pro residues" evidence="21">
    <location>
        <begin position="1185"/>
        <end position="1209"/>
    </location>
</feature>
<comment type="similarity">
    <text evidence="3">Belongs to the RLP family.</text>
</comment>
<keyword evidence="12 20" id="KW-0862">Zinc</keyword>
<feature type="region of interest" description="Disordered" evidence="21">
    <location>
        <begin position="750"/>
        <end position="790"/>
    </location>
</feature>
<comment type="subcellular location">
    <subcellularLocation>
        <location evidence="2">Membrane</location>
        <topology evidence="2">Single-pass type I membrane protein</topology>
    </subcellularLocation>
    <subcellularLocation>
        <location evidence="1">Secreted</location>
        <location evidence="1">Cell wall</location>
    </subcellularLocation>
</comment>
<feature type="compositionally biased region" description="Pro residues" evidence="21">
    <location>
        <begin position="1453"/>
        <end position="1462"/>
    </location>
</feature>
<feature type="region of interest" description="Disordered" evidence="21">
    <location>
        <begin position="693"/>
        <end position="734"/>
    </location>
</feature>
<feature type="compositionally biased region" description="Polar residues" evidence="21">
    <location>
        <begin position="667"/>
        <end position="676"/>
    </location>
</feature>
<evidence type="ECO:0000256" key="5">
    <source>
        <dbReference type="ARBA" id="ARBA00022525"/>
    </source>
</evidence>
<evidence type="ECO:0000256" key="2">
    <source>
        <dbReference type="ARBA" id="ARBA00004479"/>
    </source>
</evidence>
<evidence type="ECO:0000256" key="10">
    <source>
        <dbReference type="ARBA" id="ARBA00022737"/>
    </source>
</evidence>
<dbReference type="PROSITE" id="PS50222">
    <property type="entry name" value="EF_HAND_2"/>
    <property type="match status" value="2"/>
</dbReference>
<reference evidence="25" key="1">
    <citation type="journal article" date="2019" name="Gigascience">
        <title>De novo genome assembly of the endangered Acer yangbiense, a plant species with extremely small populations endemic to Yunnan Province, China.</title>
        <authorList>
            <person name="Yang J."/>
            <person name="Wariss H.M."/>
            <person name="Tao L."/>
            <person name="Zhang R."/>
            <person name="Yun Q."/>
            <person name="Hollingsworth P."/>
            <person name="Dao Z."/>
            <person name="Luo G."/>
            <person name="Guo H."/>
            <person name="Ma Y."/>
            <person name="Sun W."/>
        </authorList>
    </citation>
    <scope>NUCLEOTIDE SEQUENCE [LARGE SCALE GENOMIC DNA]</scope>
    <source>
        <strain evidence="25">cv. Malutang</strain>
    </source>
</reference>
<dbReference type="FunFam" id="3.80.10.10:FF:000041">
    <property type="entry name" value="LRR receptor-like serine/threonine-protein kinase ERECTA"/>
    <property type="match status" value="1"/>
</dbReference>
<feature type="domain" description="EF-hand" evidence="23">
    <location>
        <begin position="399"/>
        <end position="434"/>
    </location>
</feature>
<accession>A0A5C7HVH4</accession>
<evidence type="ECO:0000256" key="17">
    <source>
        <dbReference type="ARBA" id="ARBA00023278"/>
    </source>
</evidence>
<dbReference type="Gene3D" id="1.10.238.10">
    <property type="entry name" value="EF-hand"/>
    <property type="match status" value="3"/>
</dbReference>
<feature type="compositionally biased region" description="Polar residues" evidence="21">
    <location>
        <begin position="694"/>
        <end position="734"/>
    </location>
</feature>
<feature type="compositionally biased region" description="Basic and acidic residues" evidence="21">
    <location>
        <begin position="1153"/>
        <end position="1162"/>
    </location>
</feature>
<dbReference type="GO" id="GO:0071555">
    <property type="term" value="P:cell wall organization"/>
    <property type="evidence" value="ECO:0007669"/>
    <property type="project" value="UniProtKB-KW"/>
</dbReference>
<dbReference type="InterPro" id="IPR018247">
    <property type="entry name" value="EF_Hand_1_Ca_BS"/>
</dbReference>
<keyword evidence="6" id="KW-0433">Leucine-rich repeat</keyword>
<dbReference type="Pfam" id="PF00642">
    <property type="entry name" value="zf-CCCH"/>
    <property type="match status" value="1"/>
</dbReference>
<evidence type="ECO:0000256" key="14">
    <source>
        <dbReference type="ARBA" id="ARBA00022989"/>
    </source>
</evidence>
<keyword evidence="7" id="KW-0812">Transmembrane</keyword>
<dbReference type="Pfam" id="PF13202">
    <property type="entry name" value="EF-hand_5"/>
    <property type="match status" value="2"/>
</dbReference>
<gene>
    <name evidence="24" type="ORF">EZV62_012208</name>
</gene>
<dbReference type="SMART" id="SM00356">
    <property type="entry name" value="ZnF_C3H1"/>
    <property type="match status" value="1"/>
</dbReference>
<dbReference type="Gene3D" id="3.80.10.10">
    <property type="entry name" value="Ribonuclease Inhibitor"/>
    <property type="match status" value="1"/>
</dbReference>
<dbReference type="InterPro" id="IPR002048">
    <property type="entry name" value="EF_hand_dom"/>
</dbReference>
<keyword evidence="16" id="KW-0325">Glycoprotein</keyword>
<dbReference type="InterPro" id="IPR011992">
    <property type="entry name" value="EF-hand-dom_pair"/>
</dbReference>
<keyword evidence="8 20" id="KW-0479">Metal-binding</keyword>
<feature type="zinc finger region" description="C3H1-type" evidence="20">
    <location>
        <begin position="466"/>
        <end position="493"/>
    </location>
</feature>
<protein>
    <recommendedName>
        <fullName evidence="19">Cell wall hydroxyproline-rich glycoprotein</fullName>
    </recommendedName>
</protein>
<keyword evidence="18" id="KW-0961">Cell wall biogenesis/degradation</keyword>
<evidence type="ECO:0000256" key="11">
    <source>
        <dbReference type="ARBA" id="ARBA00022771"/>
    </source>
</evidence>
<dbReference type="SUPFAM" id="SSF52058">
    <property type="entry name" value="L domain-like"/>
    <property type="match status" value="1"/>
</dbReference>
<dbReference type="OrthoDB" id="186625at2759"/>
<keyword evidence="4" id="KW-0134">Cell wall</keyword>
<dbReference type="Proteomes" id="UP000323000">
    <property type="component" value="Chromosome 5"/>
</dbReference>
<dbReference type="PANTHER" id="PTHR32093:SF115">
    <property type="entry name" value="LEUCINE-RICH REPEAT EXTENSIN-LIKE PROTEIN 2"/>
    <property type="match status" value="1"/>
</dbReference>
<evidence type="ECO:0000256" key="19">
    <source>
        <dbReference type="ARBA" id="ARBA00041871"/>
    </source>
</evidence>
<evidence type="ECO:0000313" key="24">
    <source>
        <dbReference type="EMBL" id="TXG60845.1"/>
    </source>
</evidence>
<dbReference type="CDD" id="cd00051">
    <property type="entry name" value="EFh"/>
    <property type="match status" value="1"/>
</dbReference>
<evidence type="ECO:0000256" key="1">
    <source>
        <dbReference type="ARBA" id="ARBA00004191"/>
    </source>
</evidence>
<dbReference type="SUPFAM" id="SSF90229">
    <property type="entry name" value="CCCH zinc finger"/>
    <property type="match status" value="1"/>
</dbReference>
<feature type="region of interest" description="Disordered" evidence="21">
    <location>
        <begin position="1145"/>
        <end position="1462"/>
    </location>
</feature>
<dbReference type="GO" id="GO:0008270">
    <property type="term" value="F:zinc ion binding"/>
    <property type="evidence" value="ECO:0007669"/>
    <property type="project" value="UniProtKB-KW"/>
</dbReference>
<keyword evidence="11 20" id="KW-0863">Zinc-finger</keyword>
<dbReference type="InterPro" id="IPR000571">
    <property type="entry name" value="Znf_CCCH"/>
</dbReference>
<evidence type="ECO:0000256" key="3">
    <source>
        <dbReference type="ARBA" id="ARBA00009592"/>
    </source>
</evidence>
<sequence length="1462" mass="161177">MFSWVSLLIKKSSPFIPYRHPNHRLIIRTRSFFGGFGYDTLLNSSGVAVAAGSTLGFCYWFSDSNTNSFLSFADSPPKEKWEGDGTQIPPENNGMFLFGDSYRRRVFFNYEKRIRTQSPPEKVFEYFASYTTPSGDVLMTPTDFMRAIVPVFPPSESNRIREGYLKGEKGPSELQCAPSKFFMLFDTDNDGLISFSEYIFFVTLLSIPESSFSIAFKMFDLDNNGEIVKEEFKKVMGLMQTKNKQGARLRNGRRFGLKDSGEDGGLVEYFFGKDGNTCLKHEKFVQFLRDLHDEILKLEFSHYDIKTRGTISATDFALSLVAAADIGLTNKLLDRVDEVNDEPHLKDIRITFQEFKDFAELQKKLQSLSLAIFTYGKANGVLTKKDFQRATSQVCGISITNNVVDIIFHVFDTNRDGSLSADEFVRVLQRRERETSTQPRETGMKGLLSCLKNCTTSYPEKNWEMQFKKELCRNFQRGSCQYGERCKFIHAKSNAFATNQQQNPNPFGFGVPSNSQPKGANKPFENKWSRFSPIPTTDAPSSRKPENQPQPTNHKCTDPDSCKRLIVEDFEHERPLWKLTCYSHWKNYEELRAAAYDDAKRGLSLQSIVERERNLLNSKVVEFGNLLRNPYTGPYKSGVASQSLFPAATPNAFPPAATPNAFSPTPQNNAPPSVSSFSHLGSSINSGFGMGPSAPSNTAFGQPNFFPNSSQTSSVTNNFTSANSGPFGNQFPAQATRNSITSNTTSINNSGAFGAESNQFSTPAMTTHNASPFSFSNQSSVNPSRPVTSTNAVEQAPINIHLAKNLESETVTGDASVWLKEKWIPGEISCAANEDDDVDPRLQFENPRLRQAYIALQALKASIFSDPFNFTSNWNGSDVCSYMGVFCAPSPSNPSIRVVASIDLNHADIAGYLPPQLGRLTDLAVFHLNSNRFCGVVPSTFRRFKLLHELDISNNRFVGNFPNVLLSLPKLKYLDLRFNEFEGSVPSKLFDKDLDAIFLNDNRFRFGIPKNLGNSPVSVLVFANNDLGGCIPGSIGKMGKTLNEIILMNDNLTGCLPPQIGMLKNVTVFDVSFNHLQGSLPYSIGNMKSLEQLNVAHNTFTGVIPTTICQLPNLQNFTYSFNYFTGTPPSCAATAVGGKVASNGTNNCIPGKADQRSSKECSSEAARPVDCSKLQCGSSSKRQPVPKPPAPKPSHSPRPFVAPSPPPPTSKSSPSTRSHPPPPPTKRISPTTHLPPPPPPPTKKVSPTTHYAPPPPTFEHITPPSPSPSSHYHNTPPPPPPTKKVSPGTYYAPPPPVDYTSKQSPPPPHTYEHITPPSPPPPSHYYNTPPPPVDYMPKQPPPPPPHTITPPSPPPTSHYYNTPPPPVDYTPKQSPPPPPYEHMTPPPPVEYYPPPHQHMSPPPKTASPPPPNAPLLPLPPLPPTGCVNPPPPPPPPSYDNTPLPPIVGVSYASPPPPVIPYY</sequence>
<dbReference type="GO" id="GO:0016020">
    <property type="term" value="C:membrane"/>
    <property type="evidence" value="ECO:0007669"/>
    <property type="project" value="UniProtKB-SubCell"/>
</dbReference>